<dbReference type="OrthoDB" id="5958007at2759"/>
<dbReference type="Proteomes" id="UP000515163">
    <property type="component" value="Unplaced"/>
</dbReference>
<protein>
    <submittedName>
        <fullName evidence="2">Uncharacterized protein LOC116298445</fullName>
    </submittedName>
</protein>
<dbReference type="KEGG" id="aten:116298445"/>
<dbReference type="RefSeq" id="XP_031562783.1">
    <property type="nucleotide sequence ID" value="XM_031706923.1"/>
</dbReference>
<evidence type="ECO:0000313" key="1">
    <source>
        <dbReference type="Proteomes" id="UP000515163"/>
    </source>
</evidence>
<reference evidence="2" key="1">
    <citation type="submission" date="2025-08" db="UniProtKB">
        <authorList>
            <consortium name="RefSeq"/>
        </authorList>
    </citation>
    <scope>IDENTIFICATION</scope>
    <source>
        <tissue evidence="2">Tentacle</tissue>
    </source>
</reference>
<accession>A0A6P8I4G4</accession>
<organism evidence="1 2">
    <name type="scientific">Actinia tenebrosa</name>
    <name type="common">Australian red waratah sea anemone</name>
    <dbReference type="NCBI Taxonomy" id="6105"/>
    <lineage>
        <taxon>Eukaryota</taxon>
        <taxon>Metazoa</taxon>
        <taxon>Cnidaria</taxon>
        <taxon>Anthozoa</taxon>
        <taxon>Hexacorallia</taxon>
        <taxon>Actiniaria</taxon>
        <taxon>Actiniidae</taxon>
        <taxon>Actinia</taxon>
    </lineage>
</organism>
<proteinExistence type="predicted"/>
<keyword evidence="1" id="KW-1185">Reference proteome</keyword>
<evidence type="ECO:0000313" key="2">
    <source>
        <dbReference type="RefSeq" id="XP_031562783.1"/>
    </source>
</evidence>
<sequence length="209" mass="23341">MGSGSKTVHFELDMVISSNKQEFLTNKDNKIKFIDLFANRLQVAGCSVKHATEDADLLITQTAVESASEKTTALISEDTDLLILLYYHADLDAHDLFFMPEPKKTSISRKIWNIKKTKCILGTNACTNILFLHAITGCDTASRQYGIGKAVALVKSKNGKETKSYSSRYELRVLRQVDRGSALVMTALRSKLSKGLFPRPYSEERSIWG</sequence>
<name>A0A6P8I4G4_ACTTE</name>
<gene>
    <name evidence="2" type="primary">LOC116298445</name>
</gene>
<dbReference type="GeneID" id="116298445"/>
<dbReference type="InParanoid" id="A0A6P8I4G4"/>
<dbReference type="AlphaFoldDB" id="A0A6P8I4G4"/>